<feature type="compositionally biased region" description="Acidic residues" evidence="8">
    <location>
        <begin position="39"/>
        <end position="58"/>
    </location>
</feature>
<dbReference type="InterPro" id="IPR052571">
    <property type="entry name" value="Mt_RNA_Methyltransferase"/>
</dbReference>
<accession>A0A4U0TUY9</accession>
<evidence type="ECO:0000313" key="10">
    <source>
        <dbReference type="Proteomes" id="UP000308549"/>
    </source>
</evidence>
<dbReference type="GO" id="GO:0006412">
    <property type="term" value="P:translation"/>
    <property type="evidence" value="ECO:0007669"/>
    <property type="project" value="InterPro"/>
</dbReference>
<feature type="region of interest" description="Disordered" evidence="8">
    <location>
        <begin position="644"/>
        <end position="724"/>
    </location>
</feature>
<feature type="region of interest" description="Disordered" evidence="8">
    <location>
        <begin position="14"/>
        <end position="62"/>
    </location>
</feature>
<keyword evidence="4" id="KW-0408">Iron</keyword>
<evidence type="ECO:0000256" key="1">
    <source>
        <dbReference type="ARBA" id="ARBA00004173"/>
    </source>
</evidence>
<dbReference type="GO" id="GO:0003735">
    <property type="term" value="F:structural constituent of ribosome"/>
    <property type="evidence" value="ECO:0007669"/>
    <property type="project" value="TreeGrafter"/>
</dbReference>
<evidence type="ECO:0000256" key="6">
    <source>
        <dbReference type="ARBA" id="ARBA00023128"/>
    </source>
</evidence>
<evidence type="ECO:0000256" key="3">
    <source>
        <dbReference type="ARBA" id="ARBA00022946"/>
    </source>
</evidence>
<comment type="function">
    <text evidence="7">Mitochondrial ribosome (mitoribosome) assembly factor. Binds at the interface of the head and body domains of the mitochondrial small ribosomal subunit (mt-SSU), occluding the mRNA channel and preventing compaction of the head domain towards the body. Probable inactive methyltransferase: retains the characteristic folding and ability to bind S-adenosyl-L-methionine, but it probably lost its methyltransferase activity.</text>
</comment>
<protein>
    <submittedName>
        <fullName evidence="9">Uncharacterized protein</fullName>
    </submittedName>
</protein>
<dbReference type="PANTHER" id="PTHR13184:SF5">
    <property type="entry name" value="METHYLTRANSFERASE-LIKE PROTEIN 17, MITOCHONDRIAL"/>
    <property type="match status" value="1"/>
</dbReference>
<reference evidence="9 10" key="1">
    <citation type="submission" date="2017-03" db="EMBL/GenBank/DDBJ databases">
        <title>Genomes of endolithic fungi from Antarctica.</title>
        <authorList>
            <person name="Coleine C."/>
            <person name="Masonjones S."/>
            <person name="Stajich J.E."/>
        </authorList>
    </citation>
    <scope>NUCLEOTIDE SEQUENCE [LARGE SCALE GENOMIC DNA]</scope>
    <source>
        <strain evidence="9 10">CCFEE 6315</strain>
    </source>
</reference>
<feature type="compositionally biased region" description="Gly residues" evidence="8">
    <location>
        <begin position="16"/>
        <end position="29"/>
    </location>
</feature>
<evidence type="ECO:0000256" key="2">
    <source>
        <dbReference type="ARBA" id="ARBA00022723"/>
    </source>
</evidence>
<comment type="subcellular location">
    <subcellularLocation>
        <location evidence="1">Mitochondrion</location>
    </subcellularLocation>
</comment>
<evidence type="ECO:0000256" key="4">
    <source>
        <dbReference type="ARBA" id="ARBA00023004"/>
    </source>
</evidence>
<keyword evidence="6" id="KW-0496">Mitochondrion</keyword>
<dbReference type="EMBL" id="NAJL01000031">
    <property type="protein sequence ID" value="TKA26027.1"/>
    <property type="molecule type" value="Genomic_DNA"/>
</dbReference>
<feature type="compositionally biased region" description="Basic and acidic residues" evidence="8">
    <location>
        <begin position="708"/>
        <end position="724"/>
    </location>
</feature>
<dbReference type="InterPro" id="IPR015324">
    <property type="entry name" value="Ribosomal_Rsm22-like"/>
</dbReference>
<dbReference type="GO" id="GO:0051536">
    <property type="term" value="F:iron-sulfur cluster binding"/>
    <property type="evidence" value="ECO:0007669"/>
    <property type="project" value="UniProtKB-KW"/>
</dbReference>
<feature type="compositionally biased region" description="Basic and acidic residues" evidence="8">
    <location>
        <begin position="649"/>
        <end position="681"/>
    </location>
</feature>
<evidence type="ECO:0000256" key="7">
    <source>
        <dbReference type="ARBA" id="ARBA00045681"/>
    </source>
</evidence>
<feature type="region of interest" description="Disordered" evidence="8">
    <location>
        <begin position="93"/>
        <end position="127"/>
    </location>
</feature>
<dbReference type="AlphaFoldDB" id="A0A4U0TUY9"/>
<feature type="region of interest" description="Disordered" evidence="8">
    <location>
        <begin position="284"/>
        <end position="310"/>
    </location>
</feature>
<gene>
    <name evidence="9" type="ORF">B0A50_05539</name>
</gene>
<dbReference type="OrthoDB" id="421327at2759"/>
<dbReference type="PANTHER" id="PTHR13184">
    <property type="entry name" value="37S RIBOSOMAL PROTEIN S22"/>
    <property type="match status" value="1"/>
</dbReference>
<proteinExistence type="predicted"/>
<keyword evidence="2" id="KW-0479">Metal-binding</keyword>
<dbReference type="GO" id="GO:0005763">
    <property type="term" value="C:mitochondrial small ribosomal subunit"/>
    <property type="evidence" value="ECO:0007669"/>
    <property type="project" value="TreeGrafter"/>
</dbReference>
<dbReference type="Pfam" id="PF09243">
    <property type="entry name" value="Rsm22"/>
    <property type="match status" value="2"/>
</dbReference>
<dbReference type="GO" id="GO:0046872">
    <property type="term" value="F:metal ion binding"/>
    <property type="evidence" value="ECO:0007669"/>
    <property type="project" value="UniProtKB-KW"/>
</dbReference>
<dbReference type="Proteomes" id="UP000308549">
    <property type="component" value="Unassembled WGS sequence"/>
</dbReference>
<keyword evidence="5" id="KW-0411">Iron-sulfur</keyword>
<keyword evidence="3" id="KW-0809">Transit peptide</keyword>
<evidence type="ECO:0000313" key="9">
    <source>
        <dbReference type="EMBL" id="TKA26027.1"/>
    </source>
</evidence>
<evidence type="ECO:0000256" key="8">
    <source>
        <dbReference type="SAM" id="MobiDB-lite"/>
    </source>
</evidence>
<dbReference type="GO" id="GO:0008168">
    <property type="term" value="F:methyltransferase activity"/>
    <property type="evidence" value="ECO:0007669"/>
    <property type="project" value="InterPro"/>
</dbReference>
<sequence length="724" mass="78676">MFYERLFGMGFQAEGGMEGSEGLGGGRGGRTSVARPAGEEGEWEEMGVLEEGEEELSEEELRQMDELDAEAEAEAEEGEMVMSDQLEFEGDMEGAEGAQGGRSALEAAQAAQEAYEEEGDEDAGPRIHPLTLENRYGPSPSTIQLPTSTFTDPVTLLLSGLPPKHISETAHRVFGGVGLPYSTSTPAIGKTLQPKPIQLDAYQSGMSPIEADTYMGVIMPGMLASVMSVLAETRKRLGTAWAEGLVRKAQAGDLKILDAGGGGAGILAVRELLRAEWERMHEADQTSNARAMSLAEASGQTGGASATPPLGTATVLTGSDMLRKRASQLLDNTTFIPRLPDYLHTEEAKQKGKFDLILAPHTLWPLREDYLRRTHTQNLWALLSTAGGVLVLLEKGVPRGFEMIAAARDLLLSTRIASPTSPTLNLDITEPPTPHVLWDGSQTPEPLITSKEKGMIIAPCTNHAGCPLYTQKGHVRGRRDFCHFEQRYIRPGFLQRVLKAKDKNFEDVRFSFVSVMRGRDLRERETPAAAVEAKAEDGGQEAQTVLQGDHATDRAFAGYGTSLPASPTKTSPSHLHPHSLTLPRAILPPLKRRGHVILDLCTPSGTLERWTVPRSFSRQAYRDARKASWGDLWALGAKTRVRRAGRAGKVREGKEGRGGKEMKDGRHVDFEVKVKGRGKEGKGKRRGKGAEGVVGEGGRMRKGSKVGGVREKRDKRGARVEEDD</sequence>
<comment type="caution">
    <text evidence="9">The sequence shown here is derived from an EMBL/GenBank/DDBJ whole genome shotgun (WGS) entry which is preliminary data.</text>
</comment>
<name>A0A4U0TUY9_9PEZI</name>
<keyword evidence="10" id="KW-1185">Reference proteome</keyword>
<organism evidence="9 10">
    <name type="scientific">Salinomyces thailandicus</name>
    <dbReference type="NCBI Taxonomy" id="706561"/>
    <lineage>
        <taxon>Eukaryota</taxon>
        <taxon>Fungi</taxon>
        <taxon>Dikarya</taxon>
        <taxon>Ascomycota</taxon>
        <taxon>Pezizomycotina</taxon>
        <taxon>Dothideomycetes</taxon>
        <taxon>Dothideomycetidae</taxon>
        <taxon>Mycosphaerellales</taxon>
        <taxon>Teratosphaeriaceae</taxon>
        <taxon>Salinomyces</taxon>
    </lineage>
</organism>
<evidence type="ECO:0000256" key="5">
    <source>
        <dbReference type="ARBA" id="ARBA00023014"/>
    </source>
</evidence>